<dbReference type="InterPro" id="IPR004961">
    <property type="entry name" value="Lipase_chaperone"/>
</dbReference>
<evidence type="ECO:0000256" key="8">
    <source>
        <dbReference type="ARBA" id="ARBA00022963"/>
    </source>
</evidence>
<keyword evidence="9 16" id="KW-1133">Transmembrane helix</keyword>
<dbReference type="GO" id="GO:0005886">
    <property type="term" value="C:plasma membrane"/>
    <property type="evidence" value="ECO:0007669"/>
    <property type="project" value="UniProtKB-SubCell"/>
</dbReference>
<name>A0A4Z1CFC8_9GAMM</name>
<evidence type="ECO:0000256" key="1">
    <source>
        <dbReference type="ARBA" id="ARBA00003280"/>
    </source>
</evidence>
<comment type="subcellular location">
    <subcellularLocation>
        <location evidence="2">Cell inner membrane</location>
        <topology evidence="2">Single-pass membrane protein</topology>
        <orientation evidence="2">Periplasmic side</orientation>
    </subcellularLocation>
</comment>
<evidence type="ECO:0000256" key="5">
    <source>
        <dbReference type="ARBA" id="ARBA00022475"/>
    </source>
</evidence>
<keyword evidence="7 16" id="KW-0812">Transmembrane</keyword>
<evidence type="ECO:0000256" key="3">
    <source>
        <dbReference type="ARBA" id="ARBA00010358"/>
    </source>
</evidence>
<dbReference type="GO" id="GO:0016042">
    <property type="term" value="P:lipid catabolic process"/>
    <property type="evidence" value="ECO:0007669"/>
    <property type="project" value="UniProtKB-UniRule"/>
</dbReference>
<keyword evidence="11 16" id="KW-0472">Membrane</keyword>
<dbReference type="EMBL" id="SRPF01000004">
    <property type="protein sequence ID" value="TGN38754.1"/>
    <property type="molecule type" value="Genomic_DNA"/>
</dbReference>
<evidence type="ECO:0000256" key="17">
    <source>
        <dbReference type="SAM" id="MobiDB-lite"/>
    </source>
</evidence>
<evidence type="ECO:0000256" key="6">
    <source>
        <dbReference type="ARBA" id="ARBA00022519"/>
    </source>
</evidence>
<gene>
    <name evidence="16" type="primary">lifO</name>
    <name evidence="18" type="ORF">E5Q11_13520</name>
</gene>
<keyword evidence="8 16" id="KW-0442">Lipid degradation</keyword>
<evidence type="ECO:0000256" key="10">
    <source>
        <dbReference type="ARBA" id="ARBA00023098"/>
    </source>
</evidence>
<evidence type="ECO:0000256" key="11">
    <source>
        <dbReference type="ARBA" id="ARBA00023136"/>
    </source>
</evidence>
<comment type="function">
    <text evidence="1 16">May be involved in the folding of the extracellular lipase during its passage through the periplasm.</text>
</comment>
<proteinExistence type="inferred from homology"/>
<organism evidence="18 19">
    <name type="scientific">Marinobacter confluentis</name>
    <dbReference type="NCBI Taxonomy" id="1697557"/>
    <lineage>
        <taxon>Bacteria</taxon>
        <taxon>Pseudomonadati</taxon>
        <taxon>Pseudomonadota</taxon>
        <taxon>Gammaproteobacteria</taxon>
        <taxon>Pseudomonadales</taxon>
        <taxon>Marinobacteraceae</taxon>
        <taxon>Marinobacter</taxon>
    </lineage>
</organism>
<sequence>MNRTLTLATVVLVGLAVALALWLILLLPGDNERPLSPLEPQQDSAPSGTTTGTAARDYPSRLLDAASDDIPGQLPASLPASLEGTDLPSGWDQTDASGSLIPTPELRQLFEHYLAALGEESLAQLVERIRRSLDRLQEPARSEAMAVLGNYLDYKLELGELEAAPGITAGLDPEAMAQQMSAIRSLRRQWLGGETADAFFSVEEAVDDFQLARMRIHADESLGDEARQQQLQQAEQALPEPIREARQQTRRFSDYQQAQQQFSNDPGALQVWREANFGPEAAERLARVEADQREWDQRWQAYQQKRAELDRLGLAGPEREAAIKHLREQFFEGPERYRAEALDSIQ</sequence>
<dbReference type="HAMAP" id="MF_00790">
    <property type="entry name" value="Lipase_chap"/>
    <property type="match status" value="1"/>
</dbReference>
<evidence type="ECO:0000313" key="18">
    <source>
        <dbReference type="EMBL" id="TGN38754.1"/>
    </source>
</evidence>
<evidence type="ECO:0000256" key="14">
    <source>
        <dbReference type="ARBA" id="ARBA00031542"/>
    </source>
</evidence>
<dbReference type="OrthoDB" id="7025807at2"/>
<evidence type="ECO:0000313" key="19">
    <source>
        <dbReference type="Proteomes" id="UP000298325"/>
    </source>
</evidence>
<dbReference type="GO" id="GO:0006457">
    <property type="term" value="P:protein folding"/>
    <property type="evidence" value="ECO:0007669"/>
    <property type="project" value="UniProtKB-UniRule"/>
</dbReference>
<evidence type="ECO:0000256" key="7">
    <source>
        <dbReference type="ARBA" id="ARBA00022692"/>
    </source>
</evidence>
<evidence type="ECO:0000256" key="2">
    <source>
        <dbReference type="ARBA" id="ARBA00004383"/>
    </source>
</evidence>
<evidence type="ECO:0000256" key="13">
    <source>
        <dbReference type="ARBA" id="ARBA00030948"/>
    </source>
</evidence>
<keyword evidence="19" id="KW-1185">Reference proteome</keyword>
<dbReference type="Proteomes" id="UP000298325">
    <property type="component" value="Unassembled WGS sequence"/>
</dbReference>
<dbReference type="AlphaFoldDB" id="A0A4Z1CFC8"/>
<evidence type="ECO:0000256" key="15">
    <source>
        <dbReference type="ARBA" id="ARBA00033028"/>
    </source>
</evidence>
<evidence type="ECO:0000256" key="12">
    <source>
        <dbReference type="ARBA" id="ARBA00023186"/>
    </source>
</evidence>
<keyword evidence="5 16" id="KW-1003">Cell membrane</keyword>
<comment type="caution">
    <text evidence="18">The sequence shown here is derived from an EMBL/GenBank/DDBJ whole genome shotgun (WGS) entry which is preliminary data.</text>
</comment>
<evidence type="ECO:0000256" key="16">
    <source>
        <dbReference type="HAMAP-Rule" id="MF_00790"/>
    </source>
</evidence>
<dbReference type="Pfam" id="PF03280">
    <property type="entry name" value="Lipase_chap"/>
    <property type="match status" value="1"/>
</dbReference>
<dbReference type="SUPFAM" id="SSF158855">
    <property type="entry name" value="Lipase chaperone-like"/>
    <property type="match status" value="1"/>
</dbReference>
<feature type="region of interest" description="Disordered" evidence="17">
    <location>
        <begin position="35"/>
        <end position="55"/>
    </location>
</feature>
<keyword evidence="12 16" id="KW-0143">Chaperone</keyword>
<evidence type="ECO:0000256" key="4">
    <source>
        <dbReference type="ARBA" id="ARBA00019692"/>
    </source>
</evidence>
<comment type="similarity">
    <text evidence="3 16">Belongs to the lipase chaperone family.</text>
</comment>
<keyword evidence="6 16" id="KW-0997">Cell inner membrane</keyword>
<reference evidence="18 19" key="1">
    <citation type="submission" date="2019-04" db="EMBL/GenBank/DDBJ databases">
        <authorList>
            <person name="Park S."/>
            <person name="Yoon J.-H."/>
        </authorList>
    </citation>
    <scope>NUCLEOTIDE SEQUENCE [LARGE SCALE GENOMIC DNA]</scope>
    <source>
        <strain evidence="18 19">HJM-18</strain>
    </source>
</reference>
<accession>A0A4Z1CFC8</accession>
<dbReference type="GO" id="GO:0051082">
    <property type="term" value="F:unfolded protein binding"/>
    <property type="evidence" value="ECO:0007669"/>
    <property type="project" value="UniProtKB-UniRule"/>
</dbReference>
<keyword evidence="10 16" id="KW-0443">Lipid metabolism</keyword>
<evidence type="ECO:0000256" key="9">
    <source>
        <dbReference type="ARBA" id="ARBA00022989"/>
    </source>
</evidence>
<protein>
    <recommendedName>
        <fullName evidence="4 16">Lipase chaperone</fullName>
    </recommendedName>
    <alternativeName>
        <fullName evidence="16">Lipase activator protein</fullName>
    </alternativeName>
    <alternativeName>
        <fullName evidence="15 16">Lipase foldase</fullName>
    </alternativeName>
    <alternativeName>
        <fullName evidence="13 16">Lipase helper protein</fullName>
    </alternativeName>
    <alternativeName>
        <fullName evidence="14 16">Lipase modulator</fullName>
    </alternativeName>
</protein>
<dbReference type="RefSeq" id="WP_135803980.1">
    <property type="nucleotide sequence ID" value="NZ_SRPF01000004.1"/>
</dbReference>